<evidence type="ECO:0000256" key="5">
    <source>
        <dbReference type="ARBA" id="ARBA00022692"/>
    </source>
</evidence>
<name>A0A2G9SK67_AQUCT</name>
<evidence type="ECO:0000256" key="10">
    <source>
        <dbReference type="ARBA" id="ARBA00023180"/>
    </source>
</evidence>
<dbReference type="PANTHER" id="PTHR13713">
    <property type="entry name" value="SIALYLTRANSFERASE"/>
    <property type="match status" value="1"/>
</dbReference>
<keyword evidence="6" id="KW-0735">Signal-anchor</keyword>
<evidence type="ECO:0000256" key="1">
    <source>
        <dbReference type="ARBA" id="ARBA00004323"/>
    </source>
</evidence>
<accession>A0A2G9SK67</accession>
<evidence type="ECO:0000256" key="2">
    <source>
        <dbReference type="ARBA" id="ARBA00006003"/>
    </source>
</evidence>
<comment type="similarity">
    <text evidence="2">Belongs to the glycosyltransferase 29 family.</text>
</comment>
<dbReference type="InterPro" id="IPR001675">
    <property type="entry name" value="Glyco_trans_29"/>
</dbReference>
<dbReference type="PANTHER" id="PTHR13713:SF95">
    <property type="entry name" value="CMP-N-ACETYLNEURAMINATE-BETA-GALACTOSAMIDE- ALPHA-2,3-SIALYLTRANSFERASE 4 ISOFORM 1"/>
    <property type="match status" value="1"/>
</dbReference>
<evidence type="ECO:0000256" key="6">
    <source>
        <dbReference type="ARBA" id="ARBA00022968"/>
    </source>
</evidence>
<evidence type="ECO:0000256" key="8">
    <source>
        <dbReference type="ARBA" id="ARBA00023034"/>
    </source>
</evidence>
<evidence type="ECO:0000313" key="12">
    <source>
        <dbReference type="Proteomes" id="UP000228934"/>
    </source>
</evidence>
<keyword evidence="9" id="KW-0472">Membrane</keyword>
<evidence type="ECO:0000313" key="11">
    <source>
        <dbReference type="EMBL" id="PIO40567.1"/>
    </source>
</evidence>
<dbReference type="InterPro" id="IPR038578">
    <property type="entry name" value="GT29-like_sf"/>
</dbReference>
<organism evidence="11 12">
    <name type="scientific">Aquarana catesbeiana</name>
    <name type="common">American bullfrog</name>
    <name type="synonym">Rana catesbeiana</name>
    <dbReference type="NCBI Taxonomy" id="8400"/>
    <lineage>
        <taxon>Eukaryota</taxon>
        <taxon>Metazoa</taxon>
        <taxon>Chordata</taxon>
        <taxon>Craniata</taxon>
        <taxon>Vertebrata</taxon>
        <taxon>Euteleostomi</taxon>
        <taxon>Amphibia</taxon>
        <taxon>Batrachia</taxon>
        <taxon>Anura</taxon>
        <taxon>Neobatrachia</taxon>
        <taxon>Ranoidea</taxon>
        <taxon>Ranidae</taxon>
        <taxon>Aquarana</taxon>
    </lineage>
</organism>
<dbReference type="GO" id="GO:0009247">
    <property type="term" value="P:glycolipid biosynthetic process"/>
    <property type="evidence" value="ECO:0007669"/>
    <property type="project" value="TreeGrafter"/>
</dbReference>
<dbReference type="AlphaFoldDB" id="A0A2G9SK67"/>
<dbReference type="GO" id="GO:0000139">
    <property type="term" value="C:Golgi membrane"/>
    <property type="evidence" value="ECO:0007669"/>
    <property type="project" value="UniProtKB-SubCell"/>
</dbReference>
<keyword evidence="3" id="KW-0328">Glycosyltransferase</keyword>
<dbReference type="Proteomes" id="UP000228934">
    <property type="component" value="Unassembled WGS sequence"/>
</dbReference>
<protein>
    <submittedName>
        <fullName evidence="11">Uncharacterized protein</fullName>
    </submittedName>
</protein>
<evidence type="ECO:0000256" key="9">
    <source>
        <dbReference type="ARBA" id="ARBA00023136"/>
    </source>
</evidence>
<evidence type="ECO:0000256" key="4">
    <source>
        <dbReference type="ARBA" id="ARBA00022679"/>
    </source>
</evidence>
<sequence length="244" mass="28654">MQYYVLYFSYSKDHPVFLQLSDYFWVKKTSRFSLPYGTMGSGKQCKYLVPGSHCYNIRSDFGSTSHDVYKSMVPYTSRLNWSNTSQSDFEKSSCTTLVRIWLQCKRCIVVGSGYRMKNSSLGYNINKYDIVIRMNDAPVHNYEEDVGSKTTLRFFYPESAFSDPKLDNNPDTLMVLVPFKNNDILWMKTLINNEKRLKQGFWRQPPIIWNVKPQNIRILNPYFMEFAAEKLLEYNETTKTLKAV</sequence>
<keyword evidence="4" id="KW-0808">Transferase</keyword>
<reference evidence="12" key="1">
    <citation type="journal article" date="2017" name="Nat. Commun.">
        <title>The North American bullfrog draft genome provides insight into hormonal regulation of long noncoding RNA.</title>
        <authorList>
            <person name="Hammond S.A."/>
            <person name="Warren R.L."/>
            <person name="Vandervalk B.P."/>
            <person name="Kucuk E."/>
            <person name="Khan H."/>
            <person name="Gibb E.A."/>
            <person name="Pandoh P."/>
            <person name="Kirk H."/>
            <person name="Zhao Y."/>
            <person name="Jones M."/>
            <person name="Mungall A.J."/>
            <person name="Coope R."/>
            <person name="Pleasance S."/>
            <person name="Moore R.A."/>
            <person name="Holt R.A."/>
            <person name="Round J.M."/>
            <person name="Ohora S."/>
            <person name="Walle B.V."/>
            <person name="Veldhoen N."/>
            <person name="Helbing C.C."/>
            <person name="Birol I."/>
        </authorList>
    </citation>
    <scope>NUCLEOTIDE SEQUENCE [LARGE SCALE GENOMIC DNA]</scope>
</reference>
<dbReference type="GO" id="GO:0008373">
    <property type="term" value="F:sialyltransferase activity"/>
    <property type="evidence" value="ECO:0007669"/>
    <property type="project" value="InterPro"/>
</dbReference>
<dbReference type="Gene3D" id="3.90.1480.20">
    <property type="entry name" value="Glycosyl transferase family 29"/>
    <property type="match status" value="1"/>
</dbReference>
<dbReference type="EMBL" id="KV923919">
    <property type="protein sequence ID" value="PIO40567.1"/>
    <property type="molecule type" value="Genomic_DNA"/>
</dbReference>
<dbReference type="InterPro" id="IPR051142">
    <property type="entry name" value="Glycosyltransferase_29"/>
</dbReference>
<keyword evidence="7" id="KW-1133">Transmembrane helix</keyword>
<keyword evidence="8" id="KW-0333">Golgi apparatus</keyword>
<keyword evidence="5" id="KW-0812">Transmembrane</keyword>
<dbReference type="Pfam" id="PF00777">
    <property type="entry name" value="Glyco_transf_29"/>
    <property type="match status" value="1"/>
</dbReference>
<comment type="subcellular location">
    <subcellularLocation>
        <location evidence="1">Golgi apparatus membrane</location>
        <topology evidence="1">Single-pass type II membrane protein</topology>
    </subcellularLocation>
</comment>
<proteinExistence type="inferred from homology"/>
<keyword evidence="12" id="KW-1185">Reference proteome</keyword>
<evidence type="ECO:0000256" key="3">
    <source>
        <dbReference type="ARBA" id="ARBA00022676"/>
    </source>
</evidence>
<keyword evidence="10" id="KW-0325">Glycoprotein</keyword>
<gene>
    <name evidence="11" type="ORF">AB205_0157830</name>
</gene>
<dbReference type="OrthoDB" id="10264956at2759"/>
<evidence type="ECO:0000256" key="7">
    <source>
        <dbReference type="ARBA" id="ARBA00022989"/>
    </source>
</evidence>